<proteinExistence type="inferred from homology"/>
<name>A0A7J2U0N1_9CREN</name>
<dbReference type="PANTHER" id="PTHR39652">
    <property type="entry name" value="UPF0201 PROTEIN TK1335"/>
    <property type="match status" value="1"/>
</dbReference>
<comment type="caution">
    <text evidence="2">The sequence shown here is derived from an EMBL/GenBank/DDBJ whole genome shotgun (WGS) entry which is preliminary data.</text>
</comment>
<dbReference type="PANTHER" id="PTHR39652:SF1">
    <property type="entry name" value="UPF0201 PROTEIN TK1335"/>
    <property type="match status" value="1"/>
</dbReference>
<dbReference type="EMBL" id="DSEU01000008">
    <property type="protein sequence ID" value="HEM66331.1"/>
    <property type="molecule type" value="Genomic_DNA"/>
</dbReference>
<dbReference type="AlphaFoldDB" id="A0A7J2U0N1"/>
<reference evidence="2" key="1">
    <citation type="journal article" date="2020" name="mSystems">
        <title>Genome- and Community-Level Interaction Insights into Carbon Utilization and Element Cycling Functions of Hydrothermarchaeota in Hydrothermal Sediment.</title>
        <authorList>
            <person name="Zhou Z."/>
            <person name="Liu Y."/>
            <person name="Xu W."/>
            <person name="Pan J."/>
            <person name="Luo Z.H."/>
            <person name="Li M."/>
        </authorList>
    </citation>
    <scope>NUCLEOTIDE SEQUENCE [LARGE SCALE GENOMIC DNA]</scope>
    <source>
        <strain evidence="2">SpSt-125</strain>
    </source>
</reference>
<dbReference type="SUPFAM" id="SSF55282">
    <property type="entry name" value="RL5-like"/>
    <property type="match status" value="1"/>
</dbReference>
<dbReference type="Gene3D" id="3.30.1440.10">
    <property type="match status" value="1"/>
</dbReference>
<protein>
    <recommendedName>
        <fullName evidence="1">UPF0201 protein ENO26_01980</fullName>
    </recommendedName>
</protein>
<gene>
    <name evidence="2" type="ORF">ENO26_01980</name>
</gene>
<dbReference type="Pfam" id="PF01877">
    <property type="entry name" value="RNA_binding"/>
    <property type="match status" value="1"/>
</dbReference>
<dbReference type="InterPro" id="IPR002739">
    <property type="entry name" value="PAB1135-like"/>
</dbReference>
<comment type="similarity">
    <text evidence="1">Belongs to the UPF0201 family.</text>
</comment>
<sequence length="146" mass="16736">MVYIRIETEVRPTEDFEKVLKALKNLFIFKNIKTEDLGSERKLIIIEETSLETLRKMYNAMRRQRILDTARSIFLKNLKGETIEVKLNKQAAYQGIVSFVDSDSESPLGPISVVISSKNINAIIDWITPKTSRGRPLWESPPPEDA</sequence>
<dbReference type="InterPro" id="IPR022803">
    <property type="entry name" value="Ribosomal_uL5_dom_sf"/>
</dbReference>
<dbReference type="NCBIfam" id="NF001687">
    <property type="entry name" value="PRK00447.1"/>
    <property type="match status" value="1"/>
</dbReference>
<evidence type="ECO:0000313" key="2">
    <source>
        <dbReference type="EMBL" id="HEM66331.1"/>
    </source>
</evidence>
<organism evidence="2">
    <name type="scientific">Ignisphaera aggregans</name>
    <dbReference type="NCBI Taxonomy" id="334771"/>
    <lineage>
        <taxon>Archaea</taxon>
        <taxon>Thermoproteota</taxon>
        <taxon>Thermoprotei</taxon>
        <taxon>Desulfurococcales</taxon>
        <taxon>Desulfurococcaceae</taxon>
        <taxon>Ignisphaera</taxon>
    </lineage>
</organism>
<accession>A0A7J2U0N1</accession>
<dbReference type="HAMAP" id="MF_01112">
    <property type="entry name" value="UPF0201"/>
    <property type="match status" value="1"/>
</dbReference>
<evidence type="ECO:0000256" key="1">
    <source>
        <dbReference type="HAMAP-Rule" id="MF_01112"/>
    </source>
</evidence>